<dbReference type="Pfam" id="PF21307">
    <property type="entry name" value="Glyco_hydro_95_C"/>
    <property type="match status" value="1"/>
</dbReference>
<evidence type="ECO:0000256" key="1">
    <source>
        <dbReference type="SAM" id="SignalP"/>
    </source>
</evidence>
<evidence type="ECO:0000259" key="3">
    <source>
        <dbReference type="Pfam" id="PF21307"/>
    </source>
</evidence>
<gene>
    <name evidence="5" type="ORF">GD597_16765</name>
</gene>
<keyword evidence="6" id="KW-1185">Reference proteome</keyword>
<dbReference type="InterPro" id="IPR016518">
    <property type="entry name" value="Alpha-L-fucosidase"/>
</dbReference>
<keyword evidence="5" id="KW-0378">Hydrolase</keyword>
<dbReference type="InterPro" id="IPR049053">
    <property type="entry name" value="AFCA-like_C"/>
</dbReference>
<dbReference type="Proteomes" id="UP000598971">
    <property type="component" value="Unassembled WGS sequence"/>
</dbReference>
<dbReference type="Gene3D" id="2.60.40.1180">
    <property type="entry name" value="Golgi alpha-mannosidase II"/>
    <property type="match status" value="1"/>
</dbReference>
<sequence>MMKYTRFIAICITAVSLQANAQQPLKLWYKQPAEVWTEALPIGNGRLGAMVFGKMNEELLQLNEATLWAGGPVKTNVNPGAKDYLPQVREALSKGEYDKAIQLEKKMQGLYSESYLPLGDVLIQQQLPNQTPTAYYRDLNISDAIATTRFTIGGVAYTREIFSSAASQVIVVRLRSSKAKTINALVKANSQLHYQNVIISNNQMALKGKAPAHADPSYFNDNKEPVIYADSTTCRGMRFELLLKASSTDGKITTDTAGIHIENATEVILLLSAATSFNGFDKCPDKEGVDENALALQYLSLANHKTYAALLQDHLADYHHYFNRVSFTINNNASSKDQLATDERLEAYTKGGLDDGLESLYFQYGRYLLIASSRTPEAPANLQGIWNKELRPPWSANYTININAQMNYWPAEVCNLSELHQPLINLIKHIAVTGAVTAKEFYGADGWVAHHNSDIWALSNPVGDLGKGDPKWANWAMGANWLCNHLWQHYQFTGDTAFLRNTAYPLIKGAVIFTRSWLVKDSNGHLVTSPSLSPENSFFYGDKKVADVSVATTMDMGIIRDLFGEFTQAAAILGVDANLQQGVAEDTKKLYPFQIGKKGNLQEWYKDFDDVEPTHRHVSHLYALHPGNQLSPITTPALADAAKKTLEIRGDDGTGWSLAWKVNFWARLLDGDHAYKLYRNLFRLVKENNFNYSNGGGAYPNMFDAHPPFQIDGNFGGTAGVAEMLLQSQNNELHLLPALPAAWQTGTIKGLRARGSFEISMQWQQQAITHATILSLQGNTCHIRTQTPVKLKGTNLVSVKSTIGYTLSFTTVKGKVYELIKP</sequence>
<dbReference type="EMBL" id="WHPF01000013">
    <property type="protein sequence ID" value="NNV57128.1"/>
    <property type="molecule type" value="Genomic_DNA"/>
</dbReference>
<feature type="domain" description="Glycosyl hydrolase family 95 N-terminal" evidence="2">
    <location>
        <begin position="27"/>
        <end position="278"/>
    </location>
</feature>
<dbReference type="InterPro" id="IPR013780">
    <property type="entry name" value="Glyco_hydro_b"/>
</dbReference>
<dbReference type="InterPro" id="IPR012341">
    <property type="entry name" value="6hp_glycosidase-like_sf"/>
</dbReference>
<accession>A0A8J8FHA7</accession>
<dbReference type="SUPFAM" id="SSF48208">
    <property type="entry name" value="Six-hairpin glycosidases"/>
    <property type="match status" value="1"/>
</dbReference>
<dbReference type="Gene3D" id="1.50.10.10">
    <property type="match status" value="1"/>
</dbReference>
<dbReference type="InterPro" id="IPR054363">
    <property type="entry name" value="GH95_cat"/>
</dbReference>
<dbReference type="PIRSF" id="PIRSF007663">
    <property type="entry name" value="UCP007663"/>
    <property type="match status" value="1"/>
</dbReference>
<feature type="domain" description="Alpha fucosidase A-like C-terminal" evidence="3">
    <location>
        <begin position="727"/>
        <end position="819"/>
    </location>
</feature>
<dbReference type="GO" id="GO:0005975">
    <property type="term" value="P:carbohydrate metabolic process"/>
    <property type="evidence" value="ECO:0007669"/>
    <property type="project" value="InterPro"/>
</dbReference>
<dbReference type="PANTHER" id="PTHR31084">
    <property type="entry name" value="ALPHA-L-FUCOSIDASE 2"/>
    <property type="match status" value="1"/>
</dbReference>
<feature type="chain" id="PRO_5035192489" evidence="1">
    <location>
        <begin position="22"/>
        <end position="822"/>
    </location>
</feature>
<dbReference type="FunFam" id="1.50.10.10:FF:000028">
    <property type="entry name" value="Alpha-L-fucosidase 2"/>
    <property type="match status" value="1"/>
</dbReference>
<feature type="domain" description="Glycosyl hydrolase family 95 catalytic" evidence="4">
    <location>
        <begin position="307"/>
        <end position="725"/>
    </location>
</feature>
<keyword evidence="1" id="KW-0732">Signal</keyword>
<evidence type="ECO:0000259" key="2">
    <source>
        <dbReference type="Pfam" id="PF14498"/>
    </source>
</evidence>
<dbReference type="AlphaFoldDB" id="A0A8J8FHA7"/>
<protein>
    <submittedName>
        <fullName evidence="5">Glycoside hydrolase family 95 protein</fullName>
    </submittedName>
</protein>
<dbReference type="GO" id="GO:0004560">
    <property type="term" value="F:alpha-L-fucosidase activity"/>
    <property type="evidence" value="ECO:0007669"/>
    <property type="project" value="InterPro"/>
</dbReference>
<dbReference type="Pfam" id="PF22124">
    <property type="entry name" value="Glyco_hydro_95_cat"/>
    <property type="match status" value="1"/>
</dbReference>
<comment type="caution">
    <text evidence="5">The sequence shown here is derived from an EMBL/GenBank/DDBJ whole genome shotgun (WGS) entry which is preliminary data.</text>
</comment>
<evidence type="ECO:0000313" key="6">
    <source>
        <dbReference type="Proteomes" id="UP000598971"/>
    </source>
</evidence>
<organism evidence="5 6">
    <name type="scientific">Limnovirga soli</name>
    <dbReference type="NCBI Taxonomy" id="2656915"/>
    <lineage>
        <taxon>Bacteria</taxon>
        <taxon>Pseudomonadati</taxon>
        <taxon>Bacteroidota</taxon>
        <taxon>Chitinophagia</taxon>
        <taxon>Chitinophagales</taxon>
        <taxon>Chitinophagaceae</taxon>
        <taxon>Limnovirga</taxon>
    </lineage>
</organism>
<reference evidence="5" key="1">
    <citation type="submission" date="2019-10" db="EMBL/GenBank/DDBJ databases">
        <title>Draft genome sequence of Panacibacter sp. KCS-6.</title>
        <authorList>
            <person name="Yim K.J."/>
        </authorList>
    </citation>
    <scope>NUCLEOTIDE SEQUENCE</scope>
    <source>
        <strain evidence="5">KCS-6</strain>
    </source>
</reference>
<evidence type="ECO:0000259" key="4">
    <source>
        <dbReference type="Pfam" id="PF22124"/>
    </source>
</evidence>
<feature type="signal peptide" evidence="1">
    <location>
        <begin position="1"/>
        <end position="21"/>
    </location>
</feature>
<dbReference type="InterPro" id="IPR008928">
    <property type="entry name" value="6-hairpin_glycosidase_sf"/>
</dbReference>
<name>A0A8J8FHA7_9BACT</name>
<proteinExistence type="predicted"/>
<dbReference type="Gene3D" id="2.70.98.50">
    <property type="entry name" value="putative glycoside hydrolase family protein from bacillus halodurans"/>
    <property type="match status" value="1"/>
</dbReference>
<evidence type="ECO:0000313" key="5">
    <source>
        <dbReference type="EMBL" id="NNV57128.1"/>
    </source>
</evidence>
<dbReference type="PANTHER" id="PTHR31084:SF0">
    <property type="entry name" value="ALPHA-L-FUCOSIDASE 2"/>
    <property type="match status" value="1"/>
</dbReference>
<dbReference type="InterPro" id="IPR027414">
    <property type="entry name" value="GH95_N_dom"/>
</dbReference>
<dbReference type="Pfam" id="PF14498">
    <property type="entry name" value="Glyco_hyd_65N_2"/>
    <property type="match status" value="1"/>
</dbReference>
<dbReference type="RefSeq" id="WP_171609078.1">
    <property type="nucleotide sequence ID" value="NZ_WHPF01000013.1"/>
</dbReference>